<evidence type="ECO:0000313" key="3">
    <source>
        <dbReference type="EMBL" id="MEA5443673.1"/>
    </source>
</evidence>
<comment type="caution">
    <text evidence="3">The sequence shown here is derived from an EMBL/GenBank/DDBJ whole genome shotgun (WGS) entry which is preliminary data.</text>
</comment>
<dbReference type="Gene3D" id="2.40.128.270">
    <property type="match status" value="2"/>
</dbReference>
<organism evidence="3 4">
    <name type="scientific">Cyanobium gracile UHCC 0281</name>
    <dbReference type="NCBI Taxonomy" id="3110309"/>
    <lineage>
        <taxon>Bacteria</taxon>
        <taxon>Bacillati</taxon>
        <taxon>Cyanobacteriota</taxon>
        <taxon>Cyanophyceae</taxon>
        <taxon>Synechococcales</taxon>
        <taxon>Prochlorococcaceae</taxon>
        <taxon>Cyanobium</taxon>
    </lineage>
</organism>
<feature type="signal peptide" evidence="1">
    <location>
        <begin position="1"/>
        <end position="29"/>
    </location>
</feature>
<dbReference type="EMBL" id="JAYGHY010000061">
    <property type="protein sequence ID" value="MEA5443673.1"/>
    <property type="molecule type" value="Genomic_DNA"/>
</dbReference>
<reference evidence="3 4" key="1">
    <citation type="submission" date="2023-12" db="EMBL/GenBank/DDBJ databases">
        <title>Baltic Sea Cyanobacteria.</title>
        <authorList>
            <person name="Delbaje E."/>
            <person name="Fewer D.P."/>
            <person name="Shishido T.K."/>
        </authorList>
    </citation>
    <scope>NUCLEOTIDE SEQUENCE [LARGE SCALE GENOMIC DNA]</scope>
    <source>
        <strain evidence="3 4">UHCC 0281</strain>
    </source>
</reference>
<evidence type="ECO:0000259" key="2">
    <source>
        <dbReference type="Pfam" id="PF03724"/>
    </source>
</evidence>
<protein>
    <submittedName>
        <fullName evidence="3">META domain-containing protein</fullName>
    </submittedName>
</protein>
<dbReference type="Proteomes" id="UP001302329">
    <property type="component" value="Unassembled WGS sequence"/>
</dbReference>
<keyword evidence="1" id="KW-0732">Signal</keyword>
<feature type="chain" id="PRO_5046433680" evidence="1">
    <location>
        <begin position="30"/>
        <end position="263"/>
    </location>
</feature>
<keyword evidence="4" id="KW-1185">Reference proteome</keyword>
<feature type="domain" description="DUF306" evidence="2">
    <location>
        <begin position="35"/>
        <end position="141"/>
    </location>
</feature>
<dbReference type="InterPro" id="IPR005184">
    <property type="entry name" value="DUF306_Meta_HslJ"/>
</dbReference>
<dbReference type="PANTHER" id="PTHR35535:SF1">
    <property type="entry name" value="HEAT SHOCK PROTEIN HSLJ"/>
    <property type="match status" value="1"/>
</dbReference>
<gene>
    <name evidence="3" type="ORF">VB739_14025</name>
</gene>
<dbReference type="Pfam" id="PF03724">
    <property type="entry name" value="META"/>
    <property type="match status" value="2"/>
</dbReference>
<proteinExistence type="predicted"/>
<dbReference type="InterPro" id="IPR053147">
    <property type="entry name" value="Hsp_HslJ-like"/>
</dbReference>
<evidence type="ECO:0000313" key="4">
    <source>
        <dbReference type="Proteomes" id="UP001302329"/>
    </source>
</evidence>
<dbReference type="PANTHER" id="PTHR35535">
    <property type="entry name" value="HEAT SHOCK PROTEIN HSLJ"/>
    <property type="match status" value="1"/>
</dbReference>
<dbReference type="InterPro" id="IPR038670">
    <property type="entry name" value="HslJ-like_sf"/>
</dbReference>
<feature type="domain" description="DUF306" evidence="2">
    <location>
        <begin position="146"/>
        <end position="253"/>
    </location>
</feature>
<evidence type="ECO:0000256" key="1">
    <source>
        <dbReference type="SAM" id="SignalP"/>
    </source>
</evidence>
<sequence>MITMHCQRLRPLLALLALLPAAPQPAVLAAPPSPSPLEGTAWVLERLGQRQPQNGTSLTLRFEAGRVAGSDGCNRFGAPVTVRGKSLQVSARGLSTKMACPPAVMQQAEAFQTALTSSRRFRLDGERLRLLSADGRPLLVLVAQTQRLVGSTWRVAGFNNGRQALVSPILGTTLSLRFTQGQLAGSSGCNRFTAPVRLEGTRLRIGTPVATRKLCAGTGVMEQERQFLAALPTAASLRLEGESLELRRADGAIALSLRRVPGP</sequence>
<name>A0ABU5SZ41_9CYAN</name>
<dbReference type="RefSeq" id="WP_323357663.1">
    <property type="nucleotide sequence ID" value="NZ_JAYGHY010000061.1"/>
</dbReference>
<accession>A0ABU5SZ41</accession>